<sequence length="202" mass="22175">MCGLLSGWFATQGFVRKDLCAGFRPDGFQREGSRVRISVPLFLRDKSATDTKGVLACRWISAGGGCFGMGGSVCTRGRHGTTVTAAAATKGGPLVREDLLARDWPRGFGREHLAERVCAQEADRKYLAARICLREVGREDLGVTGYPREFGHEDLHARGCPREFGCEDRLWMMGAGSQGRHAWWWHKEVLGGVDVHVVELAG</sequence>
<dbReference type="Proteomes" id="UP001215280">
    <property type="component" value="Unassembled WGS sequence"/>
</dbReference>
<proteinExistence type="predicted"/>
<organism evidence="1 2">
    <name type="scientific">Mycena maculata</name>
    <dbReference type="NCBI Taxonomy" id="230809"/>
    <lineage>
        <taxon>Eukaryota</taxon>
        <taxon>Fungi</taxon>
        <taxon>Dikarya</taxon>
        <taxon>Basidiomycota</taxon>
        <taxon>Agaricomycotina</taxon>
        <taxon>Agaricomycetes</taxon>
        <taxon>Agaricomycetidae</taxon>
        <taxon>Agaricales</taxon>
        <taxon>Marasmiineae</taxon>
        <taxon>Mycenaceae</taxon>
        <taxon>Mycena</taxon>
    </lineage>
</organism>
<evidence type="ECO:0000313" key="1">
    <source>
        <dbReference type="EMBL" id="KAJ7738659.1"/>
    </source>
</evidence>
<dbReference type="EMBL" id="JARJLG010000136">
    <property type="protein sequence ID" value="KAJ7738659.1"/>
    <property type="molecule type" value="Genomic_DNA"/>
</dbReference>
<comment type="caution">
    <text evidence="1">The sequence shown here is derived from an EMBL/GenBank/DDBJ whole genome shotgun (WGS) entry which is preliminary data.</text>
</comment>
<reference evidence="1" key="1">
    <citation type="submission" date="2023-03" db="EMBL/GenBank/DDBJ databases">
        <title>Massive genome expansion in bonnet fungi (Mycena s.s.) driven by repeated elements and novel gene families across ecological guilds.</title>
        <authorList>
            <consortium name="Lawrence Berkeley National Laboratory"/>
            <person name="Harder C.B."/>
            <person name="Miyauchi S."/>
            <person name="Viragh M."/>
            <person name="Kuo A."/>
            <person name="Thoen E."/>
            <person name="Andreopoulos B."/>
            <person name="Lu D."/>
            <person name="Skrede I."/>
            <person name="Drula E."/>
            <person name="Henrissat B."/>
            <person name="Morin E."/>
            <person name="Kohler A."/>
            <person name="Barry K."/>
            <person name="LaButti K."/>
            <person name="Morin E."/>
            <person name="Salamov A."/>
            <person name="Lipzen A."/>
            <person name="Mereny Z."/>
            <person name="Hegedus B."/>
            <person name="Baldrian P."/>
            <person name="Stursova M."/>
            <person name="Weitz H."/>
            <person name="Taylor A."/>
            <person name="Grigoriev I.V."/>
            <person name="Nagy L.G."/>
            <person name="Martin F."/>
            <person name="Kauserud H."/>
        </authorList>
    </citation>
    <scope>NUCLEOTIDE SEQUENCE</scope>
    <source>
        <strain evidence="1">CBHHK188m</strain>
    </source>
</reference>
<evidence type="ECO:0000313" key="2">
    <source>
        <dbReference type="Proteomes" id="UP001215280"/>
    </source>
</evidence>
<gene>
    <name evidence="1" type="ORF">DFH07DRAFT_778944</name>
</gene>
<protein>
    <submittedName>
        <fullName evidence="1">Uncharacterized protein</fullName>
    </submittedName>
</protein>
<name>A0AAD7IAF8_9AGAR</name>
<accession>A0AAD7IAF8</accession>
<keyword evidence="2" id="KW-1185">Reference proteome</keyword>
<dbReference type="AlphaFoldDB" id="A0AAD7IAF8"/>